<dbReference type="GO" id="GO:0032922">
    <property type="term" value="P:circadian regulation of gene expression"/>
    <property type="evidence" value="ECO:0007669"/>
    <property type="project" value="TreeGrafter"/>
</dbReference>
<dbReference type="PROSITE" id="PS51645">
    <property type="entry name" value="PHR_CRY_ALPHA_BETA"/>
    <property type="match status" value="1"/>
</dbReference>
<evidence type="ECO:0000256" key="10">
    <source>
        <dbReference type="ARBA" id="ARBA00022827"/>
    </source>
</evidence>
<organism evidence="18 19">
    <name type="scientific">Orchesella cincta</name>
    <name type="common">Springtail</name>
    <name type="synonym">Podura cincta</name>
    <dbReference type="NCBI Taxonomy" id="48709"/>
    <lineage>
        <taxon>Eukaryota</taxon>
        <taxon>Metazoa</taxon>
        <taxon>Ecdysozoa</taxon>
        <taxon>Arthropoda</taxon>
        <taxon>Hexapoda</taxon>
        <taxon>Collembola</taxon>
        <taxon>Entomobryomorpha</taxon>
        <taxon>Entomobryoidea</taxon>
        <taxon>Orchesellidae</taxon>
        <taxon>Orchesellinae</taxon>
        <taxon>Orchesella</taxon>
    </lineage>
</organism>
<keyword evidence="7" id="KW-0600">Photoreceptor protein</keyword>
<dbReference type="Gene3D" id="1.25.40.80">
    <property type="match status" value="1"/>
</dbReference>
<evidence type="ECO:0000256" key="6">
    <source>
        <dbReference type="ARBA" id="ARBA00022491"/>
    </source>
</evidence>
<comment type="cofactor">
    <cofactor evidence="15">
        <name>FAD</name>
        <dbReference type="ChEBI" id="CHEBI:57692"/>
    </cofactor>
    <text evidence="15">Binds 1 FAD per subunit.</text>
</comment>
<evidence type="ECO:0000256" key="16">
    <source>
        <dbReference type="PIRSR" id="PIRSR602081-2"/>
    </source>
</evidence>
<name>A0A1D2N8R1_ORCCI</name>
<keyword evidence="7" id="KW-0716">Sensory transduction</keyword>
<dbReference type="OrthoDB" id="435881at2759"/>
<evidence type="ECO:0000256" key="15">
    <source>
        <dbReference type="PIRSR" id="PIRSR602081-1"/>
    </source>
</evidence>
<feature type="binding site" evidence="15">
    <location>
        <begin position="314"/>
        <end position="321"/>
    </location>
    <ligand>
        <name>FAD</name>
        <dbReference type="ChEBI" id="CHEBI:57692"/>
    </ligand>
</feature>
<evidence type="ECO:0000256" key="7">
    <source>
        <dbReference type="ARBA" id="ARBA00022543"/>
    </source>
</evidence>
<keyword evidence="19" id="KW-1185">Reference proteome</keyword>
<comment type="caution">
    <text evidence="18">The sequence shown here is derived from an EMBL/GenBank/DDBJ whole genome shotgun (WGS) entry which is preliminary data.</text>
</comment>
<keyword evidence="10 15" id="KW-0274">FAD</keyword>
<dbReference type="InterPro" id="IPR036134">
    <property type="entry name" value="Crypto/Photolyase_FAD-like_sf"/>
</dbReference>
<comment type="subcellular location">
    <subcellularLocation>
        <location evidence="2">Cytoplasm</location>
        <location evidence="2">Perinuclear region</location>
    </subcellularLocation>
    <subcellularLocation>
        <location evidence="1">Nucleus</location>
    </subcellularLocation>
</comment>
<dbReference type="PANTHER" id="PTHR11455">
    <property type="entry name" value="CRYPTOCHROME"/>
    <property type="match status" value="1"/>
</dbReference>
<keyword evidence="14" id="KW-0539">Nucleus</keyword>
<sequence length="554" mass="62729">MESTESSSSKGVDKTVSVSILWFRHGLRLHDSPAFIAATSNRDHLFLPLFIFDGESAGTKIVGFNRMRFLIESLEDLNNSFSTKYGGSLTVLRGQPVDLFRKLSQKWKIAKICFEQDCEPIWKERDDGVKEFCKENGIEVVECISHTLYDPAEILSANGGNPPYTYSSFMFVASTLGKPERPLSAPNPETEAGKINFFGMTGDDDDLALCQLHFPMTPEVFGVSKEKAVGENMRKGGETEGIILLEKRLAIEKQAFEQGLMLPNHTNPDFINGASLSPHLRFGCVSVRTFYWAVQDLFSAIVSGNTTCETITGQLFWREYFYVMSVPNPNFDKMKSNPICLNIPWAKDVIAKENLKKWKAGKTGYPFIDASMRQLIEQGWLHHVARNATACFLTRNDLWISWEKGLKHFLKYLLDADWSVCAGNWLWVSSSAFENVLDCTLCICPTRYAQRLDPEAKFIKRFIPELQNYPIPYVFEPWTAPLELQNQWGCMIGKDYPAPIVNHEIVSKRNKAEMVSLQKMLAGGGLNEHPCPSNTNEARNFMWFPEICSHESSP</sequence>
<evidence type="ECO:0000256" key="2">
    <source>
        <dbReference type="ARBA" id="ARBA00004556"/>
    </source>
</evidence>
<evidence type="ECO:0000256" key="13">
    <source>
        <dbReference type="ARBA" id="ARBA00023170"/>
    </source>
</evidence>
<dbReference type="GO" id="GO:0009881">
    <property type="term" value="F:photoreceptor activity"/>
    <property type="evidence" value="ECO:0007669"/>
    <property type="project" value="UniProtKB-KW"/>
</dbReference>
<feature type="site" description="Electron transfer via tryptophanyl radical" evidence="16">
    <location>
        <position position="425"/>
    </location>
</feature>
<keyword evidence="11" id="KW-0157">Chromophore</keyword>
<evidence type="ECO:0000256" key="1">
    <source>
        <dbReference type="ARBA" id="ARBA00004123"/>
    </source>
</evidence>
<evidence type="ECO:0000313" key="19">
    <source>
        <dbReference type="Proteomes" id="UP000094527"/>
    </source>
</evidence>
<feature type="site" description="Electron transfer via tryptophanyl radical" evidence="16">
    <location>
        <position position="345"/>
    </location>
</feature>
<dbReference type="InterPro" id="IPR002081">
    <property type="entry name" value="Cryptochrome/DNA_photolyase_1"/>
</dbReference>
<evidence type="ECO:0000256" key="3">
    <source>
        <dbReference type="ARBA" id="ARBA00005862"/>
    </source>
</evidence>
<dbReference type="GO" id="GO:0048471">
    <property type="term" value="C:perinuclear region of cytoplasm"/>
    <property type="evidence" value="ECO:0007669"/>
    <property type="project" value="UniProtKB-SubCell"/>
</dbReference>
<dbReference type="SUPFAM" id="SSF52425">
    <property type="entry name" value="Cryptochrome/photolyase, N-terminal domain"/>
    <property type="match status" value="1"/>
</dbReference>
<accession>A0A1D2N8R1</accession>
<evidence type="ECO:0000256" key="5">
    <source>
        <dbReference type="ARBA" id="ARBA00022490"/>
    </source>
</evidence>
<comment type="similarity">
    <text evidence="3">Belongs to the DNA photolyase class-1 family.</text>
</comment>
<dbReference type="PRINTS" id="PR00147">
    <property type="entry name" value="DNAPHOTLYASE"/>
</dbReference>
<keyword evidence="6" id="KW-0678">Repressor</keyword>
<evidence type="ECO:0000256" key="12">
    <source>
        <dbReference type="ARBA" id="ARBA00023108"/>
    </source>
</evidence>
<dbReference type="PANTHER" id="PTHR11455:SF17">
    <property type="entry name" value="CRYPTOCHROME-1"/>
    <property type="match status" value="1"/>
</dbReference>
<dbReference type="SUPFAM" id="SSF48173">
    <property type="entry name" value="Cryptochrome/photolyase FAD-binding domain"/>
    <property type="match status" value="1"/>
</dbReference>
<dbReference type="InterPro" id="IPR005101">
    <property type="entry name" value="Cryptochr/Photolyase_FAD-bd"/>
</dbReference>
<keyword evidence="8 15" id="KW-0285">Flavoprotein</keyword>
<dbReference type="AlphaFoldDB" id="A0A1D2N8R1"/>
<dbReference type="STRING" id="48709.A0A1D2N8R1"/>
<dbReference type="GO" id="GO:0043153">
    <property type="term" value="P:entrainment of circadian clock by photoperiod"/>
    <property type="evidence" value="ECO:0007669"/>
    <property type="project" value="TreeGrafter"/>
</dbReference>
<feature type="domain" description="Photolyase/cryptochrome alpha/beta" evidence="17">
    <location>
        <begin position="17"/>
        <end position="148"/>
    </location>
</feature>
<keyword evidence="9" id="KW-0547">Nucleotide-binding</keyword>
<gene>
    <name evidence="18" type="ORF">Ocin01_05026</name>
</gene>
<evidence type="ECO:0000256" key="9">
    <source>
        <dbReference type="ARBA" id="ARBA00022741"/>
    </source>
</evidence>
<evidence type="ECO:0000256" key="8">
    <source>
        <dbReference type="ARBA" id="ARBA00022630"/>
    </source>
</evidence>
<dbReference type="InterPro" id="IPR014729">
    <property type="entry name" value="Rossmann-like_a/b/a_fold"/>
</dbReference>
<dbReference type="Pfam" id="PF03441">
    <property type="entry name" value="FAD_binding_7"/>
    <property type="match status" value="1"/>
</dbReference>
<dbReference type="GO" id="GO:0071949">
    <property type="term" value="F:FAD binding"/>
    <property type="evidence" value="ECO:0007669"/>
    <property type="project" value="TreeGrafter"/>
</dbReference>
<keyword evidence="13" id="KW-0675">Receptor</keyword>
<dbReference type="InterPro" id="IPR036155">
    <property type="entry name" value="Crypto/Photolyase_N_sf"/>
</dbReference>
<protein>
    <recommendedName>
        <fullName evidence="4">Cryptochrome-1</fullName>
    </recommendedName>
</protein>
<dbReference type="OMA" id="IWFRHGL"/>
<evidence type="ECO:0000256" key="11">
    <source>
        <dbReference type="ARBA" id="ARBA00022991"/>
    </source>
</evidence>
<dbReference type="GO" id="GO:0005634">
    <property type="term" value="C:nucleus"/>
    <property type="evidence" value="ECO:0007669"/>
    <property type="project" value="UniProtKB-SubCell"/>
</dbReference>
<keyword evidence="12" id="KW-0090">Biological rhythms</keyword>
<dbReference type="Gene3D" id="1.10.579.10">
    <property type="entry name" value="DNA Cyclobutane Dipyrimidine Photolyase, subunit A, domain 3"/>
    <property type="match status" value="1"/>
</dbReference>
<dbReference type="Gene3D" id="3.40.50.620">
    <property type="entry name" value="HUPs"/>
    <property type="match status" value="1"/>
</dbReference>
<feature type="site" description="Electron transfer via tryptophanyl radical" evidence="16">
    <location>
        <position position="402"/>
    </location>
</feature>
<proteinExistence type="inferred from homology"/>
<evidence type="ECO:0000256" key="14">
    <source>
        <dbReference type="ARBA" id="ARBA00023242"/>
    </source>
</evidence>
<evidence type="ECO:0000259" key="17">
    <source>
        <dbReference type="PROSITE" id="PS51645"/>
    </source>
</evidence>
<dbReference type="GO" id="GO:0045892">
    <property type="term" value="P:negative regulation of DNA-templated transcription"/>
    <property type="evidence" value="ECO:0007669"/>
    <property type="project" value="TreeGrafter"/>
</dbReference>
<evidence type="ECO:0000313" key="18">
    <source>
        <dbReference type="EMBL" id="ODN01631.1"/>
    </source>
</evidence>
<keyword evidence="5" id="KW-0963">Cytoplasm</keyword>
<dbReference type="EMBL" id="LJIJ01000145">
    <property type="protein sequence ID" value="ODN01631.1"/>
    <property type="molecule type" value="Genomic_DNA"/>
</dbReference>
<feature type="binding site" evidence="15">
    <location>
        <begin position="415"/>
        <end position="417"/>
    </location>
    <ligand>
        <name>FAD</name>
        <dbReference type="ChEBI" id="CHEBI:57692"/>
    </ligand>
</feature>
<evidence type="ECO:0000256" key="4">
    <source>
        <dbReference type="ARBA" id="ARBA00021159"/>
    </source>
</evidence>
<dbReference type="GO" id="GO:0003677">
    <property type="term" value="F:DNA binding"/>
    <property type="evidence" value="ECO:0007669"/>
    <property type="project" value="TreeGrafter"/>
</dbReference>
<dbReference type="Proteomes" id="UP000094527">
    <property type="component" value="Unassembled WGS sequence"/>
</dbReference>
<reference evidence="18 19" key="1">
    <citation type="journal article" date="2016" name="Genome Biol. Evol.">
        <title>Gene Family Evolution Reflects Adaptation to Soil Environmental Stressors in the Genome of the Collembolan Orchesella cincta.</title>
        <authorList>
            <person name="Faddeeva-Vakhrusheva A."/>
            <person name="Derks M.F."/>
            <person name="Anvar S.Y."/>
            <person name="Agamennone V."/>
            <person name="Suring W."/>
            <person name="Smit S."/>
            <person name="van Straalen N.M."/>
            <person name="Roelofs D."/>
        </authorList>
    </citation>
    <scope>NUCLEOTIDE SEQUENCE [LARGE SCALE GENOMIC DNA]</scope>
    <source>
        <tissue evidence="18">Mixed pool</tissue>
    </source>
</reference>
<dbReference type="Pfam" id="PF00875">
    <property type="entry name" value="DNA_photolyase"/>
    <property type="match status" value="1"/>
</dbReference>
<dbReference type="InterPro" id="IPR006050">
    <property type="entry name" value="DNA_photolyase_N"/>
</dbReference>